<reference evidence="9 10" key="1">
    <citation type="journal article" date="2014" name="Appl. Environ. Microbiol.">
        <title>Genomic encyclopedia of type strains of the genus Bifidobacterium.</title>
        <authorList>
            <person name="Milani C."/>
            <person name="Lugli G.A."/>
            <person name="Duranti S."/>
            <person name="Turroni F."/>
            <person name="Bottacini F."/>
            <person name="Mangifesta M."/>
            <person name="Sanchez B."/>
            <person name="Viappiani A."/>
            <person name="Mancabelli L."/>
            <person name="Taminiau B."/>
            <person name="Delcenserie V."/>
            <person name="Barrangou R."/>
            <person name="Margolles A."/>
            <person name="van Sinderen D."/>
            <person name="Ventura M."/>
        </authorList>
    </citation>
    <scope>NUCLEOTIDE SEQUENCE [LARGE SCALE GENOMIC DNA]</scope>
    <source>
        <strain evidence="9 10">LMG 11587</strain>
    </source>
</reference>
<feature type="transmembrane region" description="Helical" evidence="7">
    <location>
        <begin position="79"/>
        <end position="95"/>
    </location>
</feature>
<evidence type="ECO:0000256" key="3">
    <source>
        <dbReference type="ARBA" id="ARBA00022692"/>
    </source>
</evidence>
<dbReference type="AlphaFoldDB" id="A0A087VU25"/>
<feature type="transmembrane region" description="Helical" evidence="7">
    <location>
        <begin position="237"/>
        <end position="261"/>
    </location>
</feature>
<evidence type="ECO:0000256" key="4">
    <source>
        <dbReference type="ARBA" id="ARBA00022989"/>
    </source>
</evidence>
<keyword evidence="10" id="KW-1185">Reference proteome</keyword>
<dbReference type="Gene3D" id="1.20.1250.20">
    <property type="entry name" value="MFS general substrate transporter like domains"/>
    <property type="match status" value="1"/>
</dbReference>
<organism evidence="9 10">
    <name type="scientific">Bifidobacterium [indicum] DSM 20214 = LMG 11587</name>
    <dbReference type="NCBI Taxonomy" id="1341694"/>
    <lineage>
        <taxon>Bacteria</taxon>
        <taxon>Bacillati</taxon>
        <taxon>Actinomycetota</taxon>
        <taxon>Actinomycetes</taxon>
        <taxon>Bifidobacteriales</taxon>
        <taxon>Bifidobacteriaceae</taxon>
        <taxon>Bifidobacterium</taxon>
    </lineage>
</organism>
<keyword evidence="3 7" id="KW-0812">Transmembrane</keyword>
<evidence type="ECO:0000256" key="6">
    <source>
        <dbReference type="SAM" id="MobiDB-lite"/>
    </source>
</evidence>
<dbReference type="HOGENOM" id="CLU_000960_28_2_11"/>
<feature type="compositionally biased region" description="Basic and acidic residues" evidence="6">
    <location>
        <begin position="7"/>
        <end position="22"/>
    </location>
</feature>
<evidence type="ECO:0000256" key="1">
    <source>
        <dbReference type="ARBA" id="ARBA00004651"/>
    </source>
</evidence>
<feature type="transmembrane region" description="Helical" evidence="7">
    <location>
        <begin position="195"/>
        <end position="216"/>
    </location>
</feature>
<evidence type="ECO:0000256" key="7">
    <source>
        <dbReference type="SAM" id="Phobius"/>
    </source>
</evidence>
<dbReference type="SUPFAM" id="SSF103473">
    <property type="entry name" value="MFS general substrate transporter"/>
    <property type="match status" value="1"/>
</dbReference>
<comment type="subcellular location">
    <subcellularLocation>
        <location evidence="1">Cell membrane</location>
        <topology evidence="1">Multi-pass membrane protein</topology>
    </subcellularLocation>
</comment>
<dbReference type="PANTHER" id="PTHR42718">
    <property type="entry name" value="MAJOR FACILITATOR SUPERFAMILY MULTIDRUG TRANSPORTER MFSC"/>
    <property type="match status" value="1"/>
</dbReference>
<dbReference type="InterPro" id="IPR011701">
    <property type="entry name" value="MFS"/>
</dbReference>
<accession>A0A087VU25</accession>
<feature type="transmembrane region" description="Helical" evidence="7">
    <location>
        <begin position="323"/>
        <end position="347"/>
    </location>
</feature>
<dbReference type="CDD" id="cd17321">
    <property type="entry name" value="MFS_MMR_MDR_like"/>
    <property type="match status" value="1"/>
</dbReference>
<keyword evidence="4 7" id="KW-1133">Transmembrane helix</keyword>
<keyword evidence="5 7" id="KW-0472">Membrane</keyword>
<feature type="transmembrane region" description="Helical" evidence="7">
    <location>
        <begin position="359"/>
        <end position="380"/>
    </location>
</feature>
<name>A0A087VU25_9BIFI</name>
<dbReference type="Proteomes" id="UP000028569">
    <property type="component" value="Chromosome"/>
</dbReference>
<feature type="transmembrane region" description="Helical" evidence="7">
    <location>
        <begin position="281"/>
        <end position="302"/>
    </location>
</feature>
<feature type="domain" description="Major facilitator superfamily (MFS) profile" evidence="8">
    <location>
        <begin position="41"/>
        <end position="569"/>
    </location>
</feature>
<evidence type="ECO:0000256" key="5">
    <source>
        <dbReference type="ARBA" id="ARBA00023136"/>
    </source>
</evidence>
<feature type="transmembrane region" description="Helical" evidence="7">
    <location>
        <begin position="543"/>
        <end position="562"/>
    </location>
</feature>
<evidence type="ECO:0000259" key="8">
    <source>
        <dbReference type="PROSITE" id="PS50850"/>
    </source>
</evidence>
<dbReference type="PRINTS" id="PR01036">
    <property type="entry name" value="TCRTETB"/>
</dbReference>
<dbReference type="KEGG" id="bii:BINDI_0513"/>
<dbReference type="GO" id="GO:0022857">
    <property type="term" value="F:transmembrane transporter activity"/>
    <property type="evidence" value="ECO:0007669"/>
    <property type="project" value="InterPro"/>
</dbReference>
<dbReference type="PROSITE" id="PS50850">
    <property type="entry name" value="MFS"/>
    <property type="match status" value="1"/>
</dbReference>
<dbReference type="InterPro" id="IPR020846">
    <property type="entry name" value="MFS_dom"/>
</dbReference>
<protein>
    <submittedName>
        <fullName evidence="9">Major facilitator superfamily protein</fullName>
    </submittedName>
</protein>
<feature type="transmembrane region" description="Helical" evidence="7">
    <location>
        <begin position="42"/>
        <end position="67"/>
    </location>
</feature>
<feature type="transmembrane region" description="Helical" evidence="7">
    <location>
        <begin position="163"/>
        <end position="183"/>
    </location>
</feature>
<feature type="transmembrane region" description="Helical" evidence="7">
    <location>
        <begin position="414"/>
        <end position="440"/>
    </location>
</feature>
<gene>
    <name evidence="9" type="ORF">BINDI_0513</name>
</gene>
<feature type="transmembrane region" description="Helical" evidence="7">
    <location>
        <begin position="107"/>
        <end position="124"/>
    </location>
</feature>
<evidence type="ECO:0000313" key="9">
    <source>
        <dbReference type="EMBL" id="AIC91793.1"/>
    </source>
</evidence>
<feature type="transmembrane region" description="Helical" evidence="7">
    <location>
        <begin position="461"/>
        <end position="482"/>
    </location>
</feature>
<dbReference type="PANTHER" id="PTHR42718:SF9">
    <property type="entry name" value="MAJOR FACILITATOR SUPERFAMILY MULTIDRUG TRANSPORTER MFSC"/>
    <property type="match status" value="1"/>
</dbReference>
<feature type="region of interest" description="Disordered" evidence="6">
    <location>
        <begin position="1"/>
        <end position="34"/>
    </location>
</feature>
<dbReference type="EMBL" id="CP006018">
    <property type="protein sequence ID" value="AIC91793.1"/>
    <property type="molecule type" value="Genomic_DNA"/>
</dbReference>
<dbReference type="Pfam" id="PF07690">
    <property type="entry name" value="MFS_1"/>
    <property type="match status" value="1"/>
</dbReference>
<evidence type="ECO:0000256" key="2">
    <source>
        <dbReference type="ARBA" id="ARBA00022448"/>
    </source>
</evidence>
<dbReference type="InterPro" id="IPR036259">
    <property type="entry name" value="MFS_trans_sf"/>
</dbReference>
<keyword evidence="2" id="KW-0813">Transport</keyword>
<sequence length="576" mass="59550">MRGCRMTRRDQGDGGERTRAATEARTNPVGEASAGKPPWKALWVLALGLAMIVLDSSIVNVSIPAIINAIHITMTEAQWVTALYSIVLAALLLPAGRLGDMVGRKRMLQVGTVIFILGSLLAATSSSGSWLLMARVVQGIGGSLVMPSTLSSVSATFRGKYRATAFGVWGAVMSGAAAVGPFLGGLFTSTIGWRWIFLVNLPLGLVVILASMAFVPETKSSPAGSADRFGLLRDWEGILLSALGSAFVVFALIEGQTYGWVRPASTLVLGPLVWSDSAPVSPVPICLVLGLVLLVGFALVELRRKRQDRIVVLDVSMFTIGTFGWGNLTAAIINAGQFAVIFILPLYMINARGLSPLQAGSVLGIMALGSVVSGGLARLVSARLGAGGTVQLGLGMEILGVAASVLFMRDSMPLWTMLVTLVIYGTGLGFASAQLTSLVLSGVPVAQSGQASATQSTIRQWGTALGAAVSGSVLSAAVGMVMPAHLEAIPGLPTGVAQGLTQSVRSSAGNVISSMRMQGTKGQLGVLGPQVTEALTRGFTQGAQLSMAFAGVLLLVGLVASIKVRQAARKAGADRV</sequence>
<feature type="transmembrane region" description="Helical" evidence="7">
    <location>
        <begin position="392"/>
        <end position="408"/>
    </location>
</feature>
<evidence type="ECO:0000313" key="10">
    <source>
        <dbReference type="Proteomes" id="UP000028569"/>
    </source>
</evidence>
<dbReference type="Gene3D" id="1.20.1720.10">
    <property type="entry name" value="Multidrug resistance protein D"/>
    <property type="match status" value="1"/>
</dbReference>
<dbReference type="GO" id="GO:0005886">
    <property type="term" value="C:plasma membrane"/>
    <property type="evidence" value="ECO:0007669"/>
    <property type="project" value="UniProtKB-SubCell"/>
</dbReference>
<proteinExistence type="predicted"/>